<keyword evidence="1" id="KW-0378">Hydrolase</keyword>
<accession>A0AAN9UZ36</accession>
<evidence type="ECO:0000313" key="3">
    <source>
        <dbReference type="EMBL" id="KAK7755767.1"/>
    </source>
</evidence>
<name>A0AAN9UZ36_9PEZI</name>
<dbReference type="Gene3D" id="3.40.50.1820">
    <property type="entry name" value="alpha/beta hydrolase"/>
    <property type="match status" value="1"/>
</dbReference>
<proteinExistence type="predicted"/>
<evidence type="ECO:0000259" key="2">
    <source>
        <dbReference type="Pfam" id="PF07859"/>
    </source>
</evidence>
<comment type="caution">
    <text evidence="3">The sequence shown here is derived from an EMBL/GenBank/DDBJ whole genome shotgun (WGS) entry which is preliminary data.</text>
</comment>
<dbReference type="PANTHER" id="PTHR48081">
    <property type="entry name" value="AB HYDROLASE SUPERFAMILY PROTEIN C4A8.06C"/>
    <property type="match status" value="1"/>
</dbReference>
<dbReference type="InterPro" id="IPR050300">
    <property type="entry name" value="GDXG_lipolytic_enzyme"/>
</dbReference>
<evidence type="ECO:0000313" key="4">
    <source>
        <dbReference type="Proteomes" id="UP001320420"/>
    </source>
</evidence>
<dbReference type="Pfam" id="PF07859">
    <property type="entry name" value="Abhydrolase_3"/>
    <property type="match status" value="1"/>
</dbReference>
<keyword evidence="4" id="KW-1185">Reference proteome</keyword>
<dbReference type="InterPro" id="IPR013094">
    <property type="entry name" value="AB_hydrolase_3"/>
</dbReference>
<dbReference type="AlphaFoldDB" id="A0AAN9UZ36"/>
<dbReference type="Proteomes" id="UP001320420">
    <property type="component" value="Unassembled WGS sequence"/>
</dbReference>
<feature type="domain" description="Alpha/beta hydrolase fold-3" evidence="2">
    <location>
        <begin position="99"/>
        <end position="321"/>
    </location>
</feature>
<evidence type="ECO:0000256" key="1">
    <source>
        <dbReference type="ARBA" id="ARBA00022801"/>
    </source>
</evidence>
<dbReference type="SUPFAM" id="SSF53474">
    <property type="entry name" value="alpha/beta-Hydrolases"/>
    <property type="match status" value="1"/>
</dbReference>
<reference evidence="3 4" key="1">
    <citation type="submission" date="2024-02" db="EMBL/GenBank/DDBJ databases">
        <title>De novo assembly and annotation of 12 fungi associated with fruit tree decline syndrome in Ontario, Canada.</title>
        <authorList>
            <person name="Sulman M."/>
            <person name="Ellouze W."/>
            <person name="Ilyukhin E."/>
        </authorList>
    </citation>
    <scope>NUCLEOTIDE SEQUENCE [LARGE SCALE GENOMIC DNA]</scope>
    <source>
        <strain evidence="3 4">M11/M66-122</strain>
    </source>
</reference>
<dbReference type="PANTHER" id="PTHR48081:SF8">
    <property type="entry name" value="ALPHA_BETA HYDROLASE FOLD-3 DOMAIN-CONTAINING PROTEIN-RELATED"/>
    <property type="match status" value="1"/>
</dbReference>
<dbReference type="EMBL" id="JAKJXP020000011">
    <property type="protein sequence ID" value="KAK7755767.1"/>
    <property type="molecule type" value="Genomic_DNA"/>
</dbReference>
<protein>
    <recommendedName>
        <fullName evidence="2">Alpha/beta hydrolase fold-3 domain-containing protein</fullName>
    </recommendedName>
</protein>
<dbReference type="InterPro" id="IPR029058">
    <property type="entry name" value="AB_hydrolase_fold"/>
</dbReference>
<organism evidence="3 4">
    <name type="scientific">Diatrype stigma</name>
    <dbReference type="NCBI Taxonomy" id="117547"/>
    <lineage>
        <taxon>Eukaryota</taxon>
        <taxon>Fungi</taxon>
        <taxon>Dikarya</taxon>
        <taxon>Ascomycota</taxon>
        <taxon>Pezizomycotina</taxon>
        <taxon>Sordariomycetes</taxon>
        <taxon>Xylariomycetidae</taxon>
        <taxon>Xylariales</taxon>
        <taxon>Diatrypaceae</taxon>
        <taxon>Diatrype</taxon>
    </lineage>
</organism>
<gene>
    <name evidence="3" type="ORF">SLS62_002380</name>
</gene>
<sequence>MDFSQYGTPTEEWVEFLKSHSEAAGFMPDKENRTPAELQAQVNVLIAQQSRTKLQASGLWNVVESEDYTVAGRDGNTISLRCYRPKAAVATGKPLPAYIYFHGGGFLFGNLESDEPMCVAWAHALSIAVVSVNYRHTPQASGLAAWHDAIDAFEWIAGHASTTLGLDPSSLTVGGISAGAALAAAVAVHDARTARDGGTPPRLRGQVLAIPSLMQDLPTDLFADRAKTSPVQCADAALLNEDWLGYFLGLLHVDTDVPRDHPTWNPGLVEEELLPYVPRTAVLVSGGDPLRDQGLLYATRLKEAGAKTKVHIFQGLPHGFYNFEQLSATKRWEEVMHESIRWAGANEGDWFVEASPQQP</sequence>
<dbReference type="GO" id="GO:0016787">
    <property type="term" value="F:hydrolase activity"/>
    <property type="evidence" value="ECO:0007669"/>
    <property type="project" value="UniProtKB-KW"/>
</dbReference>